<dbReference type="GeneID" id="78557172"/>
<dbReference type="OrthoDB" id="7007356at2"/>
<accession>A0A5C5PZA1</accession>
<reference evidence="2 4" key="2">
    <citation type="submission" date="2019-06" db="EMBL/GenBank/DDBJ databases">
        <title>Pseudomonas bimorpha sp. nov. isolated from bovine raw milk and skim milk concentrate.</title>
        <authorList>
            <person name="Hofmann K."/>
            <person name="Huptas C."/>
            <person name="Doll E."/>
            <person name="Scherer S."/>
            <person name="Wenning M."/>
        </authorList>
    </citation>
    <scope>NUCLEOTIDE SEQUENCE [LARGE SCALE GENOMIC DNA]</scope>
    <source>
        <strain evidence="2 4">DSM 17835</strain>
    </source>
</reference>
<proteinExistence type="predicted"/>
<dbReference type="Proteomes" id="UP000317951">
    <property type="component" value="Unassembled WGS sequence"/>
</dbReference>
<protein>
    <submittedName>
        <fullName evidence="2">Uncharacterized protein</fullName>
    </submittedName>
</protein>
<dbReference type="EMBL" id="LT629689">
    <property type="protein sequence ID" value="SDG38391.1"/>
    <property type="molecule type" value="Genomic_DNA"/>
</dbReference>
<name>A0A5C5PZA1_9PSED</name>
<dbReference type="Proteomes" id="UP000182858">
    <property type="component" value="Chromosome I"/>
</dbReference>
<sequence>MSMHEAAVLVEKYSLAEANAAIQEDWKLLAVVPGDDAVIYILGKPAPEPEMAKNINIRFT</sequence>
<dbReference type="EMBL" id="VFET01000063">
    <property type="protein sequence ID" value="TWR96444.1"/>
    <property type="molecule type" value="Genomic_DNA"/>
</dbReference>
<dbReference type="AlphaFoldDB" id="A0A5C5PZA1"/>
<evidence type="ECO:0000313" key="3">
    <source>
        <dbReference type="Proteomes" id="UP000182858"/>
    </source>
</evidence>
<gene>
    <name evidence="2" type="ORF">FIV36_30815</name>
    <name evidence="1" type="ORF">SAMN05216591_5885</name>
</gene>
<evidence type="ECO:0000313" key="4">
    <source>
        <dbReference type="Proteomes" id="UP000317951"/>
    </source>
</evidence>
<keyword evidence="3" id="KW-1185">Reference proteome</keyword>
<organism evidence="2 4">
    <name type="scientific">Pseudomonas extremaustralis</name>
    <dbReference type="NCBI Taxonomy" id="359110"/>
    <lineage>
        <taxon>Bacteria</taxon>
        <taxon>Pseudomonadati</taxon>
        <taxon>Pseudomonadota</taxon>
        <taxon>Gammaproteobacteria</taxon>
        <taxon>Pseudomonadales</taxon>
        <taxon>Pseudomonadaceae</taxon>
        <taxon>Pseudomonas</taxon>
    </lineage>
</organism>
<evidence type="ECO:0000313" key="2">
    <source>
        <dbReference type="EMBL" id="TWR96444.1"/>
    </source>
</evidence>
<dbReference type="RefSeq" id="WP_010568117.1">
    <property type="nucleotide sequence ID" value="NZ_JARIXU010000040.1"/>
</dbReference>
<evidence type="ECO:0000313" key="1">
    <source>
        <dbReference type="EMBL" id="SDG38391.1"/>
    </source>
</evidence>
<reference evidence="1 3" key="1">
    <citation type="submission" date="2016-10" db="EMBL/GenBank/DDBJ databases">
        <authorList>
            <person name="Varghese N."/>
            <person name="Submissions S."/>
        </authorList>
    </citation>
    <scope>NUCLEOTIDE SEQUENCE [LARGE SCALE GENOMIC DNA]</scope>
    <source>
        <strain evidence="1 3">DSM 17835</strain>
    </source>
</reference>